<evidence type="ECO:0000256" key="6">
    <source>
        <dbReference type="PROSITE-ProRule" id="PRU00169"/>
    </source>
</evidence>
<dbReference type="SMART" id="SM00448">
    <property type="entry name" value="REC"/>
    <property type="match status" value="1"/>
</dbReference>
<keyword evidence="4 7" id="KW-0238">DNA-binding</keyword>
<evidence type="ECO:0000259" key="9">
    <source>
        <dbReference type="PROSITE" id="PS51755"/>
    </source>
</evidence>
<dbReference type="SUPFAM" id="SSF46894">
    <property type="entry name" value="C-terminal effector domain of the bipartite response regulators"/>
    <property type="match status" value="1"/>
</dbReference>
<dbReference type="InterPro" id="IPR036388">
    <property type="entry name" value="WH-like_DNA-bd_sf"/>
</dbReference>
<dbReference type="Gene3D" id="3.40.50.2300">
    <property type="match status" value="1"/>
</dbReference>
<evidence type="ECO:0000256" key="3">
    <source>
        <dbReference type="ARBA" id="ARBA00023015"/>
    </source>
</evidence>
<dbReference type="Proteomes" id="UP001143545">
    <property type="component" value="Unassembled WGS sequence"/>
</dbReference>
<dbReference type="PANTHER" id="PTHR48111:SF22">
    <property type="entry name" value="REGULATOR OF RPOS"/>
    <property type="match status" value="1"/>
</dbReference>
<dbReference type="RefSeq" id="WP_281755721.1">
    <property type="nucleotide sequence ID" value="NZ_BRVP01000020.1"/>
</dbReference>
<dbReference type="AlphaFoldDB" id="A0A9W6EVB8"/>
<evidence type="ECO:0000313" key="10">
    <source>
        <dbReference type="EMBL" id="GLB53629.1"/>
    </source>
</evidence>
<name>A0A9W6EVB8_9FLAO</name>
<dbReference type="InterPro" id="IPR016032">
    <property type="entry name" value="Sig_transdc_resp-reg_C-effctor"/>
</dbReference>
<dbReference type="PANTHER" id="PTHR48111">
    <property type="entry name" value="REGULATOR OF RPOS"/>
    <property type="match status" value="1"/>
</dbReference>
<dbReference type="InterPro" id="IPR039420">
    <property type="entry name" value="WalR-like"/>
</dbReference>
<dbReference type="FunFam" id="3.40.50.2300:FF:000001">
    <property type="entry name" value="DNA-binding response regulator PhoB"/>
    <property type="match status" value="1"/>
</dbReference>
<feature type="DNA-binding region" description="OmpR/PhoB-type" evidence="7">
    <location>
        <begin position="131"/>
        <end position="228"/>
    </location>
</feature>
<dbReference type="EMBL" id="BRVP01000020">
    <property type="protein sequence ID" value="GLB53629.1"/>
    <property type="molecule type" value="Genomic_DNA"/>
</dbReference>
<dbReference type="Pfam" id="PF00486">
    <property type="entry name" value="Trans_reg_C"/>
    <property type="match status" value="1"/>
</dbReference>
<dbReference type="FunFam" id="1.10.10.10:FF:000005">
    <property type="entry name" value="Two-component system response regulator"/>
    <property type="match status" value="1"/>
</dbReference>
<dbReference type="PROSITE" id="PS51755">
    <property type="entry name" value="OMPR_PHOB"/>
    <property type="match status" value="1"/>
</dbReference>
<dbReference type="GO" id="GO:0006355">
    <property type="term" value="P:regulation of DNA-templated transcription"/>
    <property type="evidence" value="ECO:0007669"/>
    <property type="project" value="InterPro"/>
</dbReference>
<dbReference type="GO" id="GO:0000156">
    <property type="term" value="F:phosphorelay response regulator activity"/>
    <property type="evidence" value="ECO:0007669"/>
    <property type="project" value="TreeGrafter"/>
</dbReference>
<proteinExistence type="predicted"/>
<evidence type="ECO:0000256" key="2">
    <source>
        <dbReference type="ARBA" id="ARBA00023012"/>
    </source>
</evidence>
<dbReference type="CDD" id="cd19935">
    <property type="entry name" value="REC_OmpR_CusR-like"/>
    <property type="match status" value="1"/>
</dbReference>
<feature type="domain" description="Response regulatory" evidence="8">
    <location>
        <begin position="11"/>
        <end position="125"/>
    </location>
</feature>
<feature type="modified residue" description="4-aspartylphosphate" evidence="6">
    <location>
        <position position="60"/>
    </location>
</feature>
<dbReference type="Gene3D" id="6.10.250.690">
    <property type="match status" value="1"/>
</dbReference>
<evidence type="ECO:0000313" key="11">
    <source>
        <dbReference type="Proteomes" id="UP001143545"/>
    </source>
</evidence>
<dbReference type="SMART" id="SM00862">
    <property type="entry name" value="Trans_reg_C"/>
    <property type="match status" value="1"/>
</dbReference>
<dbReference type="InterPro" id="IPR001867">
    <property type="entry name" value="OmpR/PhoB-type_DNA-bd"/>
</dbReference>
<dbReference type="PROSITE" id="PS50110">
    <property type="entry name" value="RESPONSE_REGULATORY"/>
    <property type="match status" value="1"/>
</dbReference>
<dbReference type="Gene3D" id="1.10.10.10">
    <property type="entry name" value="Winged helix-like DNA-binding domain superfamily/Winged helix DNA-binding domain"/>
    <property type="match status" value="1"/>
</dbReference>
<dbReference type="CDD" id="cd00383">
    <property type="entry name" value="trans_reg_C"/>
    <property type="match status" value="1"/>
</dbReference>
<keyword evidence="2" id="KW-0902">Two-component regulatory system</keyword>
<evidence type="ECO:0000256" key="5">
    <source>
        <dbReference type="ARBA" id="ARBA00023163"/>
    </source>
</evidence>
<evidence type="ECO:0000256" key="7">
    <source>
        <dbReference type="PROSITE-ProRule" id="PRU01091"/>
    </source>
</evidence>
<organism evidence="10 11">
    <name type="scientific">Neptunitalea chrysea</name>
    <dbReference type="NCBI Taxonomy" id="1647581"/>
    <lineage>
        <taxon>Bacteria</taxon>
        <taxon>Pseudomonadati</taxon>
        <taxon>Bacteroidota</taxon>
        <taxon>Flavobacteriia</taxon>
        <taxon>Flavobacteriales</taxon>
        <taxon>Flavobacteriaceae</taxon>
        <taxon>Neptunitalea</taxon>
    </lineage>
</organism>
<keyword evidence="1 6" id="KW-0597">Phosphoprotein</keyword>
<keyword evidence="11" id="KW-1185">Reference proteome</keyword>
<protein>
    <submittedName>
        <fullName evidence="10">DNA-binding response regulator</fullName>
    </submittedName>
</protein>
<dbReference type="GO" id="GO:0032993">
    <property type="term" value="C:protein-DNA complex"/>
    <property type="evidence" value="ECO:0007669"/>
    <property type="project" value="TreeGrafter"/>
</dbReference>
<dbReference type="InterPro" id="IPR011006">
    <property type="entry name" value="CheY-like_superfamily"/>
</dbReference>
<feature type="domain" description="OmpR/PhoB-type" evidence="9">
    <location>
        <begin position="131"/>
        <end position="228"/>
    </location>
</feature>
<sequence length="229" mass="26189">MIINHDFYRVKILIVEDEPGILSFLTQGFEEESFEVTPSNNGDKGLALALNNNYDVIILDWMLPGISGIEICNTLRTNNIQTPILFLTAKDTVEETIQGLQTGANDYIRKPFHFSELLERIKVQLRSTIKNEIYSVGDISLNATTFQVFKNNEEIILTRKEFSLLEYLLINKGKACSRSSILDNVWDINFNYDSGVIDVFMNALRKKLNLKSNEYIHTIRGVGYIIKEV</sequence>
<dbReference type="InterPro" id="IPR001789">
    <property type="entry name" value="Sig_transdc_resp-reg_receiver"/>
</dbReference>
<evidence type="ECO:0000259" key="8">
    <source>
        <dbReference type="PROSITE" id="PS50110"/>
    </source>
</evidence>
<keyword evidence="3" id="KW-0805">Transcription regulation</keyword>
<comment type="caution">
    <text evidence="10">The sequence shown here is derived from an EMBL/GenBank/DDBJ whole genome shotgun (WGS) entry which is preliminary data.</text>
</comment>
<evidence type="ECO:0000256" key="4">
    <source>
        <dbReference type="ARBA" id="ARBA00023125"/>
    </source>
</evidence>
<accession>A0A9W6EVB8</accession>
<dbReference type="Pfam" id="PF00072">
    <property type="entry name" value="Response_reg"/>
    <property type="match status" value="1"/>
</dbReference>
<dbReference type="SUPFAM" id="SSF52172">
    <property type="entry name" value="CheY-like"/>
    <property type="match status" value="1"/>
</dbReference>
<dbReference type="GO" id="GO:0005829">
    <property type="term" value="C:cytosol"/>
    <property type="evidence" value="ECO:0007669"/>
    <property type="project" value="TreeGrafter"/>
</dbReference>
<dbReference type="GO" id="GO:0000976">
    <property type="term" value="F:transcription cis-regulatory region binding"/>
    <property type="evidence" value="ECO:0007669"/>
    <property type="project" value="TreeGrafter"/>
</dbReference>
<keyword evidence="5" id="KW-0804">Transcription</keyword>
<evidence type="ECO:0000256" key="1">
    <source>
        <dbReference type="ARBA" id="ARBA00022553"/>
    </source>
</evidence>
<gene>
    <name evidence="10" type="ORF">NBRC110019_26700</name>
</gene>
<reference evidence="10" key="1">
    <citation type="submission" date="2022-07" db="EMBL/GenBank/DDBJ databases">
        <title>Taxonomy of Novel Oxalotrophic and Methylotrophic Bacteria.</title>
        <authorList>
            <person name="Sahin N."/>
            <person name="Tani A."/>
        </authorList>
    </citation>
    <scope>NUCLEOTIDE SEQUENCE</scope>
    <source>
        <strain evidence="10">AM327</strain>
    </source>
</reference>